<dbReference type="EMBL" id="KN825085">
    <property type="protein sequence ID" value="KIK94773.1"/>
    <property type="molecule type" value="Genomic_DNA"/>
</dbReference>
<keyword evidence="2" id="KW-1185">Reference proteome</keyword>
<organism evidence="1 2">
    <name type="scientific">Paxillus rubicundulus Ve08.2h10</name>
    <dbReference type="NCBI Taxonomy" id="930991"/>
    <lineage>
        <taxon>Eukaryota</taxon>
        <taxon>Fungi</taxon>
        <taxon>Dikarya</taxon>
        <taxon>Basidiomycota</taxon>
        <taxon>Agaricomycotina</taxon>
        <taxon>Agaricomycetes</taxon>
        <taxon>Agaricomycetidae</taxon>
        <taxon>Boletales</taxon>
        <taxon>Paxilineae</taxon>
        <taxon>Paxillaceae</taxon>
        <taxon>Paxillus</taxon>
    </lineage>
</organism>
<evidence type="ECO:0000313" key="1">
    <source>
        <dbReference type="EMBL" id="KIK94773.1"/>
    </source>
</evidence>
<dbReference type="HOGENOM" id="CLU_2671776_0_0_1"/>
<dbReference type="InParanoid" id="A0A0D0DQL4"/>
<evidence type="ECO:0000313" key="2">
    <source>
        <dbReference type="Proteomes" id="UP000054538"/>
    </source>
</evidence>
<gene>
    <name evidence="1" type="ORF">PAXRUDRAFT_827664</name>
</gene>
<name>A0A0D0DQL4_9AGAM</name>
<accession>A0A0D0DQL4</accession>
<dbReference type="Proteomes" id="UP000054538">
    <property type="component" value="Unassembled WGS sequence"/>
</dbReference>
<protein>
    <submittedName>
        <fullName evidence="1">Uncharacterized protein</fullName>
    </submittedName>
</protein>
<dbReference type="AlphaFoldDB" id="A0A0D0DQL4"/>
<sequence length="75" mass="8986">MVTTLPLPRKPRFIFTHFHYIVGRVSDGADGTPVISERITRVRTYSDEPYWGIPLWGSMRIRPRNRRARAWWWSD</sequence>
<reference evidence="2" key="2">
    <citation type="submission" date="2015-01" db="EMBL/GenBank/DDBJ databases">
        <title>Evolutionary Origins and Diversification of the Mycorrhizal Mutualists.</title>
        <authorList>
            <consortium name="DOE Joint Genome Institute"/>
            <consortium name="Mycorrhizal Genomics Consortium"/>
            <person name="Kohler A."/>
            <person name="Kuo A."/>
            <person name="Nagy L.G."/>
            <person name="Floudas D."/>
            <person name="Copeland A."/>
            <person name="Barry K.W."/>
            <person name="Cichocki N."/>
            <person name="Veneault-Fourrey C."/>
            <person name="LaButti K."/>
            <person name="Lindquist E.A."/>
            <person name="Lipzen A."/>
            <person name="Lundell T."/>
            <person name="Morin E."/>
            <person name="Murat C."/>
            <person name="Riley R."/>
            <person name="Ohm R."/>
            <person name="Sun H."/>
            <person name="Tunlid A."/>
            <person name="Henrissat B."/>
            <person name="Grigoriev I.V."/>
            <person name="Hibbett D.S."/>
            <person name="Martin F."/>
        </authorList>
    </citation>
    <scope>NUCLEOTIDE SEQUENCE [LARGE SCALE GENOMIC DNA]</scope>
    <source>
        <strain evidence="2">Ve08.2h10</strain>
    </source>
</reference>
<proteinExistence type="predicted"/>
<reference evidence="1 2" key="1">
    <citation type="submission" date="2014-04" db="EMBL/GenBank/DDBJ databases">
        <authorList>
            <consortium name="DOE Joint Genome Institute"/>
            <person name="Kuo A."/>
            <person name="Kohler A."/>
            <person name="Jargeat P."/>
            <person name="Nagy L.G."/>
            <person name="Floudas D."/>
            <person name="Copeland A."/>
            <person name="Barry K.W."/>
            <person name="Cichocki N."/>
            <person name="Veneault-Fourrey C."/>
            <person name="LaButti K."/>
            <person name="Lindquist E.A."/>
            <person name="Lipzen A."/>
            <person name="Lundell T."/>
            <person name="Morin E."/>
            <person name="Murat C."/>
            <person name="Sun H."/>
            <person name="Tunlid A."/>
            <person name="Henrissat B."/>
            <person name="Grigoriev I.V."/>
            <person name="Hibbett D.S."/>
            <person name="Martin F."/>
            <person name="Nordberg H.P."/>
            <person name="Cantor M.N."/>
            <person name="Hua S.X."/>
        </authorList>
    </citation>
    <scope>NUCLEOTIDE SEQUENCE [LARGE SCALE GENOMIC DNA]</scope>
    <source>
        <strain evidence="1 2">Ve08.2h10</strain>
    </source>
</reference>